<dbReference type="AlphaFoldDB" id="A0A482XH13"/>
<dbReference type="Gene3D" id="2.60.40.2030">
    <property type="match status" value="1"/>
</dbReference>
<dbReference type="OrthoDB" id="418484at2759"/>
<proteinExistence type="predicted"/>
<dbReference type="SUPFAM" id="SSF141072">
    <property type="entry name" value="CalX-like"/>
    <property type="match status" value="1"/>
</dbReference>
<dbReference type="InParanoid" id="A0A482XH13"/>
<evidence type="ECO:0008006" key="3">
    <source>
        <dbReference type="Google" id="ProtNLM"/>
    </source>
</evidence>
<dbReference type="InterPro" id="IPR038081">
    <property type="entry name" value="CalX-like_sf"/>
</dbReference>
<dbReference type="EMBL" id="QKKF02009957">
    <property type="protein sequence ID" value="RZF45093.1"/>
    <property type="molecule type" value="Genomic_DNA"/>
</dbReference>
<accession>A0A482XH13</accession>
<evidence type="ECO:0000313" key="1">
    <source>
        <dbReference type="EMBL" id="RZF45093.1"/>
    </source>
</evidence>
<gene>
    <name evidence="1" type="ORF">LSTR_LSTR015765</name>
</gene>
<comment type="caution">
    <text evidence="1">The sequence shown here is derived from an EMBL/GenBank/DDBJ whole genome shotgun (WGS) entry which is preliminary data.</text>
</comment>
<dbReference type="Proteomes" id="UP000291343">
    <property type="component" value="Unassembled WGS sequence"/>
</dbReference>
<organism evidence="1 2">
    <name type="scientific">Laodelphax striatellus</name>
    <name type="common">Small brown planthopper</name>
    <name type="synonym">Delphax striatella</name>
    <dbReference type="NCBI Taxonomy" id="195883"/>
    <lineage>
        <taxon>Eukaryota</taxon>
        <taxon>Metazoa</taxon>
        <taxon>Ecdysozoa</taxon>
        <taxon>Arthropoda</taxon>
        <taxon>Hexapoda</taxon>
        <taxon>Insecta</taxon>
        <taxon>Pterygota</taxon>
        <taxon>Neoptera</taxon>
        <taxon>Paraneoptera</taxon>
        <taxon>Hemiptera</taxon>
        <taxon>Auchenorrhyncha</taxon>
        <taxon>Fulgoroidea</taxon>
        <taxon>Delphacidae</taxon>
        <taxon>Criomorphinae</taxon>
        <taxon>Laodelphax</taxon>
    </lineage>
</organism>
<protein>
    <recommendedName>
        <fullName evidence="3">Calx-beta domain-containing protein</fullName>
    </recommendedName>
</protein>
<name>A0A482XH13_LAOST</name>
<reference evidence="1 2" key="1">
    <citation type="journal article" date="2017" name="Gigascience">
        <title>Genome sequence of the small brown planthopper, Laodelphax striatellus.</title>
        <authorList>
            <person name="Zhu J."/>
            <person name="Jiang F."/>
            <person name="Wang X."/>
            <person name="Yang P."/>
            <person name="Bao Y."/>
            <person name="Zhao W."/>
            <person name="Wang W."/>
            <person name="Lu H."/>
            <person name="Wang Q."/>
            <person name="Cui N."/>
            <person name="Li J."/>
            <person name="Chen X."/>
            <person name="Luo L."/>
            <person name="Yu J."/>
            <person name="Kang L."/>
            <person name="Cui F."/>
        </authorList>
    </citation>
    <scope>NUCLEOTIDE SEQUENCE [LARGE SCALE GENOMIC DNA]</scope>
    <source>
        <strain evidence="1">Lst14</strain>
    </source>
</reference>
<sequence>MLEIDIINDFTPEKDECFEVELFDATGGARIGSINRTAVTITNDDAFNTVMDRLMVLTNANMRRDQGAQ</sequence>
<keyword evidence="2" id="KW-1185">Reference proteome</keyword>
<evidence type="ECO:0000313" key="2">
    <source>
        <dbReference type="Proteomes" id="UP000291343"/>
    </source>
</evidence>